<reference evidence="2" key="1">
    <citation type="submission" date="2013-09" db="EMBL/GenBank/DDBJ databases">
        <title>Corchorus olitorius genome sequencing.</title>
        <authorList>
            <person name="Alam M."/>
            <person name="Haque M.S."/>
            <person name="Islam M.S."/>
            <person name="Emdad E.M."/>
            <person name="Islam M.M."/>
            <person name="Ahmed B."/>
            <person name="Halim A."/>
            <person name="Hossen Q.M.M."/>
            <person name="Hossain M.Z."/>
            <person name="Ahmed R."/>
            <person name="Khan M.M."/>
            <person name="Islam R."/>
            <person name="Rashid M.M."/>
            <person name="Khan S.A."/>
            <person name="Rahman M.S."/>
            <person name="Alam M."/>
            <person name="Yahiya A.S."/>
            <person name="Khan M.S."/>
            <person name="Azam M.S."/>
            <person name="Haque T."/>
            <person name="Lashkar M.Z.H."/>
            <person name="Akhand A.I."/>
            <person name="Morshed G."/>
            <person name="Roy S."/>
            <person name="Uddin K.S."/>
            <person name="Rabeya T."/>
            <person name="Hossain A.S."/>
            <person name="Chowdhury A."/>
            <person name="Snigdha A.R."/>
            <person name="Mortoza M.S."/>
            <person name="Matin S.A."/>
            <person name="Hoque S.M.E."/>
            <person name="Islam M.K."/>
            <person name="Roy D.K."/>
            <person name="Haider R."/>
            <person name="Moosa M.M."/>
            <person name="Elias S.M."/>
            <person name="Hasan A.M."/>
            <person name="Jahan S."/>
            <person name="Shafiuddin M."/>
            <person name="Mahmood N."/>
            <person name="Shommy N.S."/>
        </authorList>
    </citation>
    <scope>NUCLEOTIDE SEQUENCE [LARGE SCALE GENOMIC DNA]</scope>
    <source>
        <strain evidence="2">cv. O-4</strain>
    </source>
</reference>
<name>A0A1R3JLS8_9ROSI</name>
<dbReference type="Proteomes" id="UP000187203">
    <property type="component" value="Unassembled WGS sequence"/>
</dbReference>
<accession>A0A1R3JLS8</accession>
<comment type="caution">
    <text evidence="1">The sequence shown here is derived from an EMBL/GenBank/DDBJ whole genome shotgun (WGS) entry which is preliminary data.</text>
</comment>
<dbReference type="AlphaFoldDB" id="A0A1R3JLS8"/>
<evidence type="ECO:0000313" key="1">
    <source>
        <dbReference type="EMBL" id="OMO95730.1"/>
    </source>
</evidence>
<protein>
    <submittedName>
        <fullName evidence="1">Gibberellin 20 oxidase</fullName>
    </submittedName>
</protein>
<dbReference type="EMBL" id="AWUE01015788">
    <property type="protein sequence ID" value="OMO95730.1"/>
    <property type="molecule type" value="Genomic_DNA"/>
</dbReference>
<proteinExistence type="predicted"/>
<gene>
    <name evidence="1" type="ORF">COLO4_15696</name>
</gene>
<keyword evidence="2" id="KW-1185">Reference proteome</keyword>
<evidence type="ECO:0000313" key="2">
    <source>
        <dbReference type="Proteomes" id="UP000187203"/>
    </source>
</evidence>
<sequence length="45" mass="5010">MAAESAMKLPVIDLFGRNLKSGTTAWVSKCSEDQVFNFVQELSIF</sequence>
<organism evidence="1 2">
    <name type="scientific">Corchorus olitorius</name>
    <dbReference type="NCBI Taxonomy" id="93759"/>
    <lineage>
        <taxon>Eukaryota</taxon>
        <taxon>Viridiplantae</taxon>
        <taxon>Streptophyta</taxon>
        <taxon>Embryophyta</taxon>
        <taxon>Tracheophyta</taxon>
        <taxon>Spermatophyta</taxon>
        <taxon>Magnoliopsida</taxon>
        <taxon>eudicotyledons</taxon>
        <taxon>Gunneridae</taxon>
        <taxon>Pentapetalae</taxon>
        <taxon>rosids</taxon>
        <taxon>malvids</taxon>
        <taxon>Malvales</taxon>
        <taxon>Malvaceae</taxon>
        <taxon>Grewioideae</taxon>
        <taxon>Apeibeae</taxon>
        <taxon>Corchorus</taxon>
    </lineage>
</organism>